<evidence type="ECO:0000313" key="16">
    <source>
        <dbReference type="Proteomes" id="UP001203297"/>
    </source>
</evidence>
<dbReference type="Pfam" id="PF01040">
    <property type="entry name" value="UbiA"/>
    <property type="match status" value="1"/>
</dbReference>
<reference evidence="15" key="1">
    <citation type="journal article" date="2022" name="New Phytol.">
        <title>Evolutionary transition to the ectomycorrhizal habit in the genomes of a hyperdiverse lineage of mushroom-forming fungi.</title>
        <authorList>
            <person name="Looney B."/>
            <person name="Miyauchi S."/>
            <person name="Morin E."/>
            <person name="Drula E."/>
            <person name="Courty P.E."/>
            <person name="Kohler A."/>
            <person name="Kuo A."/>
            <person name="LaButti K."/>
            <person name="Pangilinan J."/>
            <person name="Lipzen A."/>
            <person name="Riley R."/>
            <person name="Andreopoulos W."/>
            <person name="He G."/>
            <person name="Johnson J."/>
            <person name="Nolan M."/>
            <person name="Tritt A."/>
            <person name="Barry K.W."/>
            <person name="Grigoriev I.V."/>
            <person name="Nagy L.G."/>
            <person name="Hibbett D."/>
            <person name="Henrissat B."/>
            <person name="Matheny P.B."/>
            <person name="Labbe J."/>
            <person name="Martin F.M."/>
        </authorList>
    </citation>
    <scope>NUCLEOTIDE SEQUENCE</scope>
    <source>
        <strain evidence="15">BPL690</strain>
    </source>
</reference>
<feature type="transmembrane region" description="Helical" evidence="13">
    <location>
        <begin position="820"/>
        <end position="841"/>
    </location>
</feature>
<keyword evidence="16" id="KW-1185">Reference proteome</keyword>
<dbReference type="Pfam" id="PF25540">
    <property type="entry name" value="DUF7923"/>
    <property type="match status" value="1"/>
</dbReference>
<evidence type="ECO:0000256" key="10">
    <source>
        <dbReference type="ARBA" id="ARBA00023136"/>
    </source>
</evidence>
<keyword evidence="13" id="KW-0999">Mitochondrion inner membrane</keyword>
<dbReference type="GO" id="GO:0005094">
    <property type="term" value="F:Rho GDP-dissociation inhibitor activity"/>
    <property type="evidence" value="ECO:0007669"/>
    <property type="project" value="InterPro"/>
</dbReference>
<dbReference type="EC" id="2.5.1.39" evidence="13"/>
<dbReference type="GO" id="GO:0007266">
    <property type="term" value="P:Rho protein signal transduction"/>
    <property type="evidence" value="ECO:0007669"/>
    <property type="project" value="InterPro"/>
</dbReference>
<comment type="catalytic activity">
    <reaction evidence="11 13">
        <text>an all-trans-polyprenyl diphosphate + 4-hydroxybenzoate = a 4-hydroxy-3-(all-trans-polyprenyl)benzoate + diphosphate</text>
        <dbReference type="Rhea" id="RHEA:44504"/>
        <dbReference type="Rhea" id="RHEA-COMP:9514"/>
        <dbReference type="Rhea" id="RHEA-COMP:9564"/>
        <dbReference type="ChEBI" id="CHEBI:17879"/>
        <dbReference type="ChEBI" id="CHEBI:33019"/>
        <dbReference type="ChEBI" id="CHEBI:58914"/>
        <dbReference type="ChEBI" id="CHEBI:78396"/>
        <dbReference type="EC" id="2.5.1.39"/>
    </reaction>
</comment>
<keyword evidence="13" id="KW-0414">Isoprene biosynthesis</keyword>
<evidence type="ECO:0000313" key="15">
    <source>
        <dbReference type="EMBL" id="KAI0306960.1"/>
    </source>
</evidence>
<evidence type="ECO:0000256" key="8">
    <source>
        <dbReference type="ARBA" id="ARBA00022692"/>
    </source>
</evidence>
<comment type="pathway">
    <text evidence="13">Cofactor biosynthesis; ubiquinone biosynthesis.</text>
</comment>
<dbReference type="Gene3D" id="2.70.50.30">
    <property type="entry name" value="Coagulation Factor XIII, subunit A, domain 1"/>
    <property type="match status" value="1"/>
</dbReference>
<gene>
    <name evidence="15" type="ORF">B0F90DRAFT_1665301</name>
</gene>
<dbReference type="InterPro" id="IPR000406">
    <property type="entry name" value="Rho_GDI"/>
</dbReference>
<dbReference type="InterPro" id="IPR030470">
    <property type="entry name" value="UbiA_prenylTrfase_CS"/>
</dbReference>
<keyword evidence="13" id="KW-0496">Mitochondrion</keyword>
<dbReference type="InterPro" id="IPR006370">
    <property type="entry name" value="HB_polyprenyltransferase-like"/>
</dbReference>
<dbReference type="InterPro" id="IPR044878">
    <property type="entry name" value="UbiA_sf"/>
</dbReference>
<comment type="cofactor">
    <cofactor evidence="1 13">
        <name>Mg(2+)</name>
        <dbReference type="ChEBI" id="CHEBI:18420"/>
    </cofactor>
</comment>
<comment type="function">
    <text evidence="12 13">Catalyzes the prenylation of para-hydroxybenzoate (PHB) with an all-trans polyprenyl group. Mediates the second step in the final reaction sequence of coenzyme Q (CoQ) biosynthesis, which is the condensation of the polyisoprenoid side chain with PHB, generating the first membrane-bound Q intermediate.</text>
</comment>
<evidence type="ECO:0000256" key="2">
    <source>
        <dbReference type="ARBA" id="ARBA00004292"/>
    </source>
</evidence>
<evidence type="ECO:0000256" key="1">
    <source>
        <dbReference type="ARBA" id="ARBA00001946"/>
    </source>
</evidence>
<dbReference type="Pfam" id="PF02115">
    <property type="entry name" value="Rho_GDI"/>
    <property type="match status" value="1"/>
</dbReference>
<keyword evidence="6" id="KW-0963">Cytoplasm</keyword>
<dbReference type="EMBL" id="WTXG01000002">
    <property type="protein sequence ID" value="KAI0306960.1"/>
    <property type="molecule type" value="Genomic_DNA"/>
</dbReference>
<comment type="similarity">
    <text evidence="4 13">Belongs to the UbiA prenyltransferase family.</text>
</comment>
<comment type="subcellular location">
    <subcellularLocation>
        <location evidence="3">Cytoplasm</location>
    </subcellularLocation>
    <subcellularLocation>
        <location evidence="2 13">Mitochondrion inner membrane</location>
        <topology evidence="2 13">Multi-pass membrane protein</topology>
        <orientation evidence="2 13">Matrix side</orientation>
    </subcellularLocation>
</comment>
<evidence type="ECO:0000256" key="12">
    <source>
        <dbReference type="ARBA" id="ARBA00058997"/>
    </source>
</evidence>
<evidence type="ECO:0000259" key="14">
    <source>
        <dbReference type="Pfam" id="PF25540"/>
    </source>
</evidence>
<dbReference type="GO" id="GO:0006744">
    <property type="term" value="P:ubiquinone biosynthetic process"/>
    <property type="evidence" value="ECO:0007669"/>
    <property type="project" value="UniProtKB-UniRule"/>
</dbReference>
<evidence type="ECO:0000256" key="9">
    <source>
        <dbReference type="ARBA" id="ARBA00022989"/>
    </source>
</evidence>
<keyword evidence="8 13" id="KW-0812">Transmembrane</keyword>
<name>A0AAD4QSA5_9AGAM</name>
<dbReference type="Gene3D" id="1.10.357.140">
    <property type="entry name" value="UbiA prenyltransferase"/>
    <property type="match status" value="1"/>
</dbReference>
<dbReference type="Proteomes" id="UP001203297">
    <property type="component" value="Unassembled WGS sequence"/>
</dbReference>
<dbReference type="NCBIfam" id="TIGR01474">
    <property type="entry name" value="ubiA_proteo"/>
    <property type="match status" value="1"/>
</dbReference>
<dbReference type="GO" id="GO:0005743">
    <property type="term" value="C:mitochondrial inner membrane"/>
    <property type="evidence" value="ECO:0007669"/>
    <property type="project" value="UniProtKB-SubCell"/>
</dbReference>
<dbReference type="FunFam" id="1.20.120.1780:FF:000001">
    <property type="entry name" value="4-hydroxybenzoate octaprenyltransferase"/>
    <property type="match status" value="1"/>
</dbReference>
<dbReference type="FunFam" id="1.10.357.140:FF:000003">
    <property type="entry name" value="4-hydroxybenzoate polyprenyltransferase, mitochondrial"/>
    <property type="match status" value="1"/>
</dbReference>
<evidence type="ECO:0000256" key="7">
    <source>
        <dbReference type="ARBA" id="ARBA00022679"/>
    </source>
</evidence>
<dbReference type="InterPro" id="IPR024792">
    <property type="entry name" value="RhoGDI_dom_sf"/>
</dbReference>
<organism evidence="15 16">
    <name type="scientific">Multifurca ochricompacta</name>
    <dbReference type="NCBI Taxonomy" id="376703"/>
    <lineage>
        <taxon>Eukaryota</taxon>
        <taxon>Fungi</taxon>
        <taxon>Dikarya</taxon>
        <taxon>Basidiomycota</taxon>
        <taxon>Agaricomycotina</taxon>
        <taxon>Agaricomycetes</taxon>
        <taxon>Russulales</taxon>
        <taxon>Russulaceae</taxon>
        <taxon>Multifurca</taxon>
    </lineage>
</organism>
<feature type="transmembrane region" description="Helical" evidence="13">
    <location>
        <begin position="753"/>
        <end position="774"/>
    </location>
</feature>
<dbReference type="Gene3D" id="1.20.120.1780">
    <property type="entry name" value="UbiA prenyltransferase"/>
    <property type="match status" value="1"/>
</dbReference>
<evidence type="ECO:0000256" key="11">
    <source>
        <dbReference type="ARBA" id="ARBA00052313"/>
    </source>
</evidence>
<dbReference type="PANTHER" id="PTHR11048">
    <property type="entry name" value="PRENYLTRANSFERASES"/>
    <property type="match status" value="1"/>
</dbReference>
<feature type="transmembrane region" description="Helical" evidence="13">
    <location>
        <begin position="876"/>
        <end position="895"/>
    </location>
</feature>
<keyword evidence="10 13" id="KW-0472">Membrane</keyword>
<keyword evidence="13" id="KW-0831">Ubiquinone biosynthesis</keyword>
<feature type="transmembrane region" description="Helical" evidence="13">
    <location>
        <begin position="780"/>
        <end position="799"/>
    </location>
</feature>
<feature type="transmembrane region" description="Helical" evidence="13">
    <location>
        <begin position="847"/>
        <end position="864"/>
    </location>
</feature>
<comment type="caution">
    <text evidence="15">The sequence shown here is derived from an EMBL/GenBank/DDBJ whole genome shotgun (WGS) entry which is preliminary data.</text>
</comment>
<comment type="similarity">
    <text evidence="5">Belongs to the Rho GDI family.</text>
</comment>
<dbReference type="AlphaFoldDB" id="A0AAD4QSA5"/>
<protein>
    <recommendedName>
        <fullName evidence="13">4-hydroxybenzoate polyprenyltransferase, mitochondrial</fullName>
        <shortName evidence="13">4-HB polyprenyltransferase</shortName>
        <ecNumber evidence="13">2.5.1.39</ecNumber>
    </recommendedName>
    <alternativeName>
        <fullName evidence="13">Para-hydroxybenzoate--polyprenyltransferase</fullName>
        <shortName evidence="13">PHB:PPT</shortName>
        <shortName evidence="13">PHB:polyprenyltransferase</shortName>
    </alternativeName>
</protein>
<dbReference type="SUPFAM" id="SSF81296">
    <property type="entry name" value="E set domains"/>
    <property type="match status" value="1"/>
</dbReference>
<evidence type="ECO:0000256" key="6">
    <source>
        <dbReference type="ARBA" id="ARBA00022490"/>
    </source>
</evidence>
<evidence type="ECO:0000256" key="5">
    <source>
        <dbReference type="ARBA" id="ARBA00009758"/>
    </source>
</evidence>
<dbReference type="InterPro" id="IPR039653">
    <property type="entry name" value="Prenyltransferase"/>
</dbReference>
<dbReference type="InterPro" id="IPR057683">
    <property type="entry name" value="DUF7923"/>
</dbReference>
<evidence type="ECO:0000256" key="13">
    <source>
        <dbReference type="HAMAP-Rule" id="MF_03189"/>
    </source>
</evidence>
<dbReference type="HAMAP" id="MF_01635">
    <property type="entry name" value="UbiA"/>
    <property type="match status" value="1"/>
</dbReference>
<dbReference type="PANTHER" id="PTHR11048:SF28">
    <property type="entry name" value="4-HYDROXYBENZOATE POLYPRENYLTRANSFERASE, MITOCHONDRIAL"/>
    <property type="match status" value="1"/>
</dbReference>
<feature type="domain" description="DUF7923" evidence="14">
    <location>
        <begin position="80"/>
        <end position="243"/>
    </location>
</feature>
<keyword evidence="9 13" id="KW-1133">Transmembrane helix</keyword>
<dbReference type="InterPro" id="IPR014756">
    <property type="entry name" value="Ig_E-set"/>
</dbReference>
<proteinExistence type="inferred from homology"/>
<evidence type="ECO:0000256" key="3">
    <source>
        <dbReference type="ARBA" id="ARBA00004496"/>
    </source>
</evidence>
<accession>A0AAD4QSA5</accession>
<dbReference type="CDD" id="cd13959">
    <property type="entry name" value="PT_UbiA_COQ2"/>
    <property type="match status" value="1"/>
</dbReference>
<keyword evidence="7 13" id="KW-0808">Transferase</keyword>
<evidence type="ECO:0000256" key="4">
    <source>
        <dbReference type="ARBA" id="ARBA00005985"/>
    </source>
</evidence>
<dbReference type="PROSITE" id="PS00943">
    <property type="entry name" value="UBIA"/>
    <property type="match status" value="1"/>
</dbReference>
<dbReference type="GO" id="GO:0008299">
    <property type="term" value="P:isoprenoid biosynthetic process"/>
    <property type="evidence" value="ECO:0007669"/>
    <property type="project" value="UniProtKB-UniRule"/>
</dbReference>
<dbReference type="InterPro" id="IPR000537">
    <property type="entry name" value="UbiA_prenyltransferase"/>
</dbReference>
<dbReference type="GO" id="GO:0008412">
    <property type="term" value="F:4-hydroxybenzoate polyprenyltransferase activity"/>
    <property type="evidence" value="ECO:0007669"/>
    <property type="project" value="UniProtKB-EC"/>
</dbReference>
<sequence>MDSSLKTTSKQEQWQELLAKVQELTKATSDENAQLIGKVKELEVELTVWKKAYSTMASTHDHKNKTSFSGEKGDVDGKDKNVALCVIDGTRNVFSANYINRGKDGGKNAGQDIVQGIADYLANDRPLQGTNVKLSITIYVRKLQLRDDLATSGFCTPDQFDEFFIGLNETPHLNVVEVCSKRDAERKMEEYLQLFAGLPQIARIIFSGGNGSAVLSIMPILESCLASDKLVILRSHTNLSAGTSARIPSLMVAGLFMKNSPTSKVTWTTPSSSPPLPLPVFDDLDVCTPPQSSNEKRRQSAIDPALPLHKRQLAALAKNAKQSPCWFSNNEQVTSSHNNGAQIVNARTERVAAGVMFVRLGSNVSFPSRTNVASKEFDIMADKSEDVEDFAAINTPGYKPAAGKTVDEYRNLDAEDESLARWKASLGLNAASGGDGAQPKLTVLSLELTSPTLPEGRSIKLDLTSESQREYYTTNPIQVKEGAPYKAIISYKVNHSIVTDQGARYVQVIKRSIIKVLTHNAEKVEAMLGSYPADPNPRSTEVINDDFPSGITARGTYEVRSKVVDLDGQVWLDPHLILFERGAFIPPNPPPPYRLLDTEAAGSTTWVDRLPPKAQPYLYLTRIDKPIGTLLLFYPCTWSITMASYAINAPPSIPLTFITLFGVGALIMRGAGCTINDLWDRNLDNAVERTKTRPLARGDITPRQAIAFLTPQLSAGLAVLTQLNWYSILLGASSLSLVITYPLMKRVTYWPQAVLGLAFNWGALLGWSAVSGAVHWPVAIPLYAGGVLWTLVYDSIYAHQDKADDVRVGIRSTALLFGEHTRSILATFSLSSIGCIALAGYLNAQGAPFFIGTGLAAAQLVRIVHQTDFNDRSSCGRGFVACGWAGFWVWMGALGTTPGSDFRRMEKAIRVTEKKNVA</sequence>
<feature type="transmembrane region" description="Helical" evidence="13">
    <location>
        <begin position="723"/>
        <end position="741"/>
    </location>
</feature>